<evidence type="ECO:0000256" key="1">
    <source>
        <dbReference type="SAM" id="MobiDB-lite"/>
    </source>
</evidence>
<accession>E6U1L7</accession>
<feature type="compositionally biased region" description="Basic and acidic residues" evidence="1">
    <location>
        <begin position="45"/>
        <end position="59"/>
    </location>
</feature>
<dbReference type="EMBL" id="CP002394">
    <property type="protein sequence ID" value="ADU30380.1"/>
    <property type="molecule type" value="Genomic_DNA"/>
</dbReference>
<dbReference type="RefSeq" id="WP_013488716.1">
    <property type="nucleotide sequence ID" value="NC_014829.1"/>
</dbReference>
<gene>
    <name evidence="2" type="ordered locus">Bcell_2119</name>
</gene>
<dbReference type="KEGG" id="bco:Bcell_2119"/>
<keyword evidence="3" id="KW-1185">Reference proteome</keyword>
<evidence type="ECO:0000313" key="2">
    <source>
        <dbReference type="EMBL" id="ADU30380.1"/>
    </source>
</evidence>
<evidence type="ECO:0000313" key="3">
    <source>
        <dbReference type="Proteomes" id="UP000001401"/>
    </source>
</evidence>
<dbReference type="AlphaFoldDB" id="E6U1L7"/>
<reference evidence="2" key="1">
    <citation type="submission" date="2010-12" db="EMBL/GenBank/DDBJ databases">
        <title>Complete sequence of Bacillus cellulosilyticus DSM 2522.</title>
        <authorList>
            <consortium name="US DOE Joint Genome Institute"/>
            <person name="Lucas S."/>
            <person name="Copeland A."/>
            <person name="Lapidus A."/>
            <person name="Cheng J.-F."/>
            <person name="Bruce D."/>
            <person name="Goodwin L."/>
            <person name="Pitluck S."/>
            <person name="Chertkov O."/>
            <person name="Detter J.C."/>
            <person name="Han C."/>
            <person name="Tapia R."/>
            <person name="Land M."/>
            <person name="Hauser L."/>
            <person name="Jeffries C."/>
            <person name="Kyrpides N."/>
            <person name="Ivanova N."/>
            <person name="Mikhailova N."/>
            <person name="Brumm P."/>
            <person name="Mead D."/>
            <person name="Woyke T."/>
        </authorList>
    </citation>
    <scope>NUCLEOTIDE SEQUENCE [LARGE SCALE GENOMIC DNA]</scope>
    <source>
        <strain evidence="2">DSM 2522</strain>
    </source>
</reference>
<sequence length="157" mass="18438">MSNFPIKRVLVLCGFVLVIAIISIVSSISADSEDEPTVRSTTTQEIREEEQAKKMTEEEKVQFREESRELLLLLDDCFEAECDFQKASNKFNEYSDKWNDKLNYHNLDEMQINTNLIQIQSYLQSMRIFDSSVETDYVETFNDLAVKLRIDKRYVIE</sequence>
<organism evidence="2 3">
    <name type="scientific">Evansella cellulosilytica (strain ATCC 21833 / DSM 2522 / FERM P-1141 / JCM 9156 / N-4)</name>
    <name type="common">Bacillus cellulosilyticus</name>
    <dbReference type="NCBI Taxonomy" id="649639"/>
    <lineage>
        <taxon>Bacteria</taxon>
        <taxon>Bacillati</taxon>
        <taxon>Bacillota</taxon>
        <taxon>Bacilli</taxon>
        <taxon>Bacillales</taxon>
        <taxon>Bacillaceae</taxon>
        <taxon>Evansella</taxon>
    </lineage>
</organism>
<dbReference type="HOGENOM" id="CLU_1674384_0_0_9"/>
<dbReference type="Proteomes" id="UP000001401">
    <property type="component" value="Chromosome"/>
</dbReference>
<protein>
    <submittedName>
        <fullName evidence="2">Uncharacterized protein</fullName>
    </submittedName>
</protein>
<name>E6U1L7_EVAC2</name>
<feature type="region of interest" description="Disordered" evidence="1">
    <location>
        <begin position="33"/>
        <end position="59"/>
    </location>
</feature>
<proteinExistence type="predicted"/>